<evidence type="ECO:0000313" key="8">
    <source>
        <dbReference type="Proteomes" id="UP001213000"/>
    </source>
</evidence>
<keyword evidence="5 6" id="KW-1015">Disulfide bond</keyword>
<keyword evidence="8" id="KW-1185">Reference proteome</keyword>
<dbReference type="GO" id="GO:0005199">
    <property type="term" value="F:structural constituent of cell wall"/>
    <property type="evidence" value="ECO:0007669"/>
    <property type="project" value="InterPro"/>
</dbReference>
<evidence type="ECO:0000256" key="2">
    <source>
        <dbReference type="ARBA" id="ARBA00010446"/>
    </source>
</evidence>
<keyword evidence="4 6" id="KW-0964">Secreted</keyword>
<evidence type="ECO:0000313" key="7">
    <source>
        <dbReference type="EMBL" id="KAJ3563898.1"/>
    </source>
</evidence>
<sequence length="135" mass="14821">MFSKPLAFLALAVNLAVVSAQFQTCGEDKVSACCNEIFNPKEPRVQPRLDWHGVDVTNVTGVVGYDCEEYAQGNSEYFWCPGSSAVCCSNLQDSRGPDRHDRFPNIGVNCEPPTAGPKATSSNTGTMRGQKYFRY</sequence>
<accession>A0AAD5VLY5</accession>
<evidence type="ECO:0000256" key="3">
    <source>
        <dbReference type="ARBA" id="ARBA00022512"/>
    </source>
</evidence>
<feature type="signal peptide" evidence="6">
    <location>
        <begin position="1"/>
        <end position="20"/>
    </location>
</feature>
<dbReference type="CDD" id="cd23507">
    <property type="entry name" value="hydrophobin_I"/>
    <property type="match status" value="1"/>
</dbReference>
<dbReference type="Pfam" id="PF01185">
    <property type="entry name" value="Hydrophobin"/>
    <property type="match status" value="1"/>
</dbReference>
<proteinExistence type="inferred from homology"/>
<organism evidence="7 8">
    <name type="scientific">Leucocoprinus birnbaumii</name>
    <dbReference type="NCBI Taxonomy" id="56174"/>
    <lineage>
        <taxon>Eukaryota</taxon>
        <taxon>Fungi</taxon>
        <taxon>Dikarya</taxon>
        <taxon>Basidiomycota</taxon>
        <taxon>Agaricomycotina</taxon>
        <taxon>Agaricomycetes</taxon>
        <taxon>Agaricomycetidae</taxon>
        <taxon>Agaricales</taxon>
        <taxon>Agaricineae</taxon>
        <taxon>Agaricaceae</taxon>
        <taxon>Leucocoprinus</taxon>
    </lineage>
</organism>
<reference evidence="7" key="1">
    <citation type="submission" date="2022-07" db="EMBL/GenBank/DDBJ databases">
        <title>Genome Sequence of Leucocoprinus birnbaumii.</title>
        <authorList>
            <person name="Buettner E."/>
        </authorList>
    </citation>
    <scope>NUCLEOTIDE SEQUENCE</scope>
    <source>
        <strain evidence="7">VT141</strain>
    </source>
</reference>
<protein>
    <recommendedName>
        <fullName evidence="6">Hydrophobin</fullName>
    </recommendedName>
</protein>
<evidence type="ECO:0000256" key="1">
    <source>
        <dbReference type="ARBA" id="ARBA00004191"/>
    </source>
</evidence>
<evidence type="ECO:0000256" key="4">
    <source>
        <dbReference type="ARBA" id="ARBA00022525"/>
    </source>
</evidence>
<dbReference type="GO" id="GO:0009277">
    <property type="term" value="C:fungal-type cell wall"/>
    <property type="evidence" value="ECO:0007669"/>
    <property type="project" value="InterPro"/>
</dbReference>
<name>A0AAD5VLY5_9AGAR</name>
<keyword evidence="3 6" id="KW-0134">Cell wall</keyword>
<comment type="subcellular location">
    <subcellularLocation>
        <location evidence="1 6">Secreted</location>
        <location evidence="1 6">Cell wall</location>
    </subcellularLocation>
</comment>
<comment type="similarity">
    <text evidence="2 6">Belongs to the fungal hydrophobin family.</text>
</comment>
<gene>
    <name evidence="7" type="ORF">NP233_g8639</name>
</gene>
<feature type="chain" id="PRO_5041769129" description="Hydrophobin" evidence="6">
    <location>
        <begin position="21"/>
        <end position="135"/>
    </location>
</feature>
<dbReference type="AlphaFoldDB" id="A0AAD5VLY5"/>
<dbReference type="InterPro" id="IPR001338">
    <property type="entry name" value="Class_I_Hydrophobin"/>
</dbReference>
<dbReference type="Proteomes" id="UP001213000">
    <property type="component" value="Unassembled WGS sequence"/>
</dbReference>
<keyword evidence="6" id="KW-0732">Signal</keyword>
<evidence type="ECO:0000256" key="6">
    <source>
        <dbReference type="RuleBase" id="RU365009"/>
    </source>
</evidence>
<comment type="caution">
    <text evidence="7">The sequence shown here is derived from an EMBL/GenBank/DDBJ whole genome shotgun (WGS) entry which is preliminary data.</text>
</comment>
<dbReference type="EMBL" id="JANIEX010000712">
    <property type="protein sequence ID" value="KAJ3563898.1"/>
    <property type="molecule type" value="Genomic_DNA"/>
</dbReference>
<evidence type="ECO:0000256" key="5">
    <source>
        <dbReference type="ARBA" id="ARBA00023157"/>
    </source>
</evidence>